<dbReference type="EMBL" id="AQGS01000254">
    <property type="protein sequence ID" value="EPS41233.1"/>
    <property type="molecule type" value="Genomic_DNA"/>
</dbReference>
<reference evidence="2" key="2">
    <citation type="submission" date="2013-04" db="EMBL/GenBank/DDBJ databases">
        <title>Genomic mechanisms accounting for the adaptation to parasitism in nematode-trapping fungi.</title>
        <authorList>
            <person name="Ahren D.G."/>
        </authorList>
    </citation>
    <scope>NUCLEOTIDE SEQUENCE [LARGE SCALE GENOMIC DNA]</scope>
    <source>
        <strain evidence="2">CBS 200.50</strain>
    </source>
</reference>
<reference evidence="1 2" key="1">
    <citation type="journal article" date="2013" name="PLoS Genet.">
        <title>Genomic mechanisms accounting for the adaptation to parasitism in nematode-trapping fungi.</title>
        <authorList>
            <person name="Meerupati T."/>
            <person name="Andersson K.M."/>
            <person name="Friman E."/>
            <person name="Kumar D."/>
            <person name="Tunlid A."/>
            <person name="Ahren D."/>
        </authorList>
    </citation>
    <scope>NUCLEOTIDE SEQUENCE [LARGE SCALE GENOMIC DNA]</scope>
    <source>
        <strain evidence="1 2">CBS 200.50</strain>
    </source>
</reference>
<comment type="caution">
    <text evidence="1">The sequence shown here is derived from an EMBL/GenBank/DDBJ whole genome shotgun (WGS) entry which is preliminary data.</text>
</comment>
<dbReference type="Proteomes" id="UP000015100">
    <property type="component" value="Unassembled WGS sequence"/>
</dbReference>
<evidence type="ECO:0000313" key="2">
    <source>
        <dbReference type="Proteomes" id="UP000015100"/>
    </source>
</evidence>
<dbReference type="OrthoDB" id="5483506at2759"/>
<proteinExistence type="predicted"/>
<name>S8BNZ7_DACHA</name>
<evidence type="ECO:0000313" key="1">
    <source>
        <dbReference type="EMBL" id="EPS41233.1"/>
    </source>
</evidence>
<protein>
    <submittedName>
        <fullName evidence="1">Uncharacterized protein</fullName>
    </submittedName>
</protein>
<dbReference type="HOGENOM" id="CLU_1209790_0_0_1"/>
<dbReference type="AlphaFoldDB" id="S8BNZ7"/>
<gene>
    <name evidence="1" type="ORF">H072_4789</name>
</gene>
<sequence>MSLPQYKLVFWRKEKVHKDDPYFHTTVLDYMENPIPNLSEDSLLGLVGSSLYTLELTGNILERTNSTQEVKMSSSKYVLAAVDLGNTSVSRAFVLKLVDFSARSSVLVNSITVLSKGSKSIVLNRNFPPQYKFVVISTNKDEYLSHRWYDCADDPIPGVHQSSQLISICSWPETYHQFINKLTNKLNSNQEVLGASGKYYLSKAGIHEDGKSRYVVWRFVRAESHSVDL</sequence>
<keyword evidence="2" id="KW-1185">Reference proteome</keyword>
<accession>S8BNZ7</accession>
<organism evidence="1 2">
    <name type="scientific">Dactylellina haptotyla (strain CBS 200.50)</name>
    <name type="common">Nematode-trapping fungus</name>
    <name type="synonym">Monacrosporium haptotylum</name>
    <dbReference type="NCBI Taxonomy" id="1284197"/>
    <lineage>
        <taxon>Eukaryota</taxon>
        <taxon>Fungi</taxon>
        <taxon>Dikarya</taxon>
        <taxon>Ascomycota</taxon>
        <taxon>Pezizomycotina</taxon>
        <taxon>Orbiliomycetes</taxon>
        <taxon>Orbiliales</taxon>
        <taxon>Orbiliaceae</taxon>
        <taxon>Dactylellina</taxon>
    </lineage>
</organism>